<dbReference type="RefSeq" id="WP_112710210.1">
    <property type="nucleotide sequence ID" value="NZ_QMEU01000097.1"/>
</dbReference>
<dbReference type="PANTHER" id="PTHR43364">
    <property type="entry name" value="NADH-SPECIFIC METHYLGLYOXAL REDUCTASE-RELATED"/>
    <property type="match status" value="1"/>
</dbReference>
<proteinExistence type="predicted"/>
<dbReference type="GO" id="GO:0016491">
    <property type="term" value="F:oxidoreductase activity"/>
    <property type="evidence" value="ECO:0007669"/>
    <property type="project" value="UniProtKB-KW"/>
</dbReference>
<evidence type="ECO:0000313" key="4">
    <source>
        <dbReference type="Proteomes" id="UP000250347"/>
    </source>
</evidence>
<dbReference type="EMBL" id="QMEU01000097">
    <property type="protein sequence ID" value="RAU91054.1"/>
    <property type="molecule type" value="Genomic_DNA"/>
</dbReference>
<dbReference type="Gene3D" id="3.20.20.100">
    <property type="entry name" value="NADP-dependent oxidoreductase domain"/>
    <property type="match status" value="1"/>
</dbReference>
<dbReference type="Proteomes" id="UP000250347">
    <property type="component" value="Unassembled WGS sequence"/>
</dbReference>
<evidence type="ECO:0000256" key="1">
    <source>
        <dbReference type="ARBA" id="ARBA00023002"/>
    </source>
</evidence>
<accession>A0A329K4W5</accession>
<dbReference type="CDD" id="cd19088">
    <property type="entry name" value="AKR_AKR13B1"/>
    <property type="match status" value="1"/>
</dbReference>
<dbReference type="InterPro" id="IPR050523">
    <property type="entry name" value="AKR_Detox_Biosynth"/>
</dbReference>
<dbReference type="InterPro" id="IPR020471">
    <property type="entry name" value="AKR"/>
</dbReference>
<name>A0A329K4W5_9MYCO</name>
<dbReference type="GO" id="GO:0005829">
    <property type="term" value="C:cytosol"/>
    <property type="evidence" value="ECO:0007669"/>
    <property type="project" value="TreeGrafter"/>
</dbReference>
<keyword evidence="1" id="KW-0560">Oxidoreductase</keyword>
<evidence type="ECO:0000313" key="3">
    <source>
        <dbReference type="EMBL" id="RAU91054.1"/>
    </source>
</evidence>
<dbReference type="Pfam" id="PF00248">
    <property type="entry name" value="Aldo_ket_red"/>
    <property type="match status" value="1"/>
</dbReference>
<protein>
    <submittedName>
        <fullName evidence="3">Aldo/keto reductase</fullName>
    </submittedName>
</protein>
<feature type="domain" description="NADP-dependent oxidoreductase" evidence="2">
    <location>
        <begin position="20"/>
        <end position="292"/>
    </location>
</feature>
<dbReference type="InterPro" id="IPR036812">
    <property type="entry name" value="NAD(P)_OxRdtase_dom_sf"/>
</dbReference>
<evidence type="ECO:0000259" key="2">
    <source>
        <dbReference type="Pfam" id="PF00248"/>
    </source>
</evidence>
<dbReference type="PRINTS" id="PR00069">
    <property type="entry name" value="ALDKETRDTASE"/>
</dbReference>
<comment type="caution">
    <text evidence="3">The sequence shown here is derived from an EMBL/GenBank/DDBJ whole genome shotgun (WGS) entry which is preliminary data.</text>
</comment>
<organism evidence="3 4">
    <name type="scientific">Mycobacterium colombiense</name>
    <dbReference type="NCBI Taxonomy" id="339268"/>
    <lineage>
        <taxon>Bacteria</taxon>
        <taxon>Bacillati</taxon>
        <taxon>Actinomycetota</taxon>
        <taxon>Actinomycetes</taxon>
        <taxon>Mycobacteriales</taxon>
        <taxon>Mycobacteriaceae</taxon>
        <taxon>Mycobacterium</taxon>
        <taxon>Mycobacterium avium complex (MAC)</taxon>
    </lineage>
</organism>
<dbReference type="SUPFAM" id="SSF51430">
    <property type="entry name" value="NAD(P)-linked oxidoreductase"/>
    <property type="match status" value="1"/>
</dbReference>
<dbReference type="PANTHER" id="PTHR43364:SF4">
    <property type="entry name" value="NAD(P)-LINKED OXIDOREDUCTASE SUPERFAMILY PROTEIN"/>
    <property type="match status" value="1"/>
</dbReference>
<sequence>MTDQPRPGGIGTLGATPVARMGYGAMQLFEATTADDAAAVLRRAIELGVNHIDTASFYGPGEVNRRIRAALAPYPDDLVVVSKVGARYTGEQPIPLAPAQRPAELRAAVEDDLRQLGLDRIPVVNLRRLDAGIGMSAEGDQVVDLDDQLAEMIALRDEGKIGAIGISSVPHDVLRRALPAGIVCVQNAYSLLDRSQEAALELCVDEGIAWVPYFPLGSAFPGFPKVADNPVVADIAGELGVTGAQVGLAWILAHAPNTLLIPGTRSVAHLEENIAAAGVTLSAEAIARLDAVATPGADPWAHGVEPFLEAPQT</sequence>
<reference evidence="3 4" key="1">
    <citation type="submission" date="2018-06" db="EMBL/GenBank/DDBJ databases">
        <title>NTM in soil in Japan.</title>
        <authorList>
            <person name="Ohya K."/>
        </authorList>
    </citation>
    <scope>NUCLEOTIDE SEQUENCE [LARGE SCALE GENOMIC DNA]</scope>
    <source>
        <strain evidence="3 4">GF76</strain>
    </source>
</reference>
<gene>
    <name evidence="3" type="ORF">DQP58_21445</name>
</gene>
<dbReference type="AlphaFoldDB" id="A0A329K4W5"/>
<dbReference type="InterPro" id="IPR023210">
    <property type="entry name" value="NADP_OxRdtase_dom"/>
</dbReference>